<accession>A0A3G4ZUN0</accession>
<proteinExistence type="predicted"/>
<protein>
    <submittedName>
        <fullName evidence="1">Uncharacterized protein</fullName>
    </submittedName>
</protein>
<evidence type="ECO:0000313" key="1">
    <source>
        <dbReference type="EMBL" id="AYV78605.1"/>
    </source>
</evidence>
<name>A0A3G4ZUN0_9VIRU</name>
<sequence>MTDELYNTEYLNTLPTRNKRKLFTILLNYVRNNEYEKLCQLLKKQTKSRKSDPFYDKMYGDNCDIKIFGCTIEDFTNIIIKSNIIEYVFESDKSIIKEILNIIIGIPVGDFHSKGKGLAMKELIDEYRIYLCDIFQSLISILIRSNITDDNKLEIMSMHLKVYWDQHYNNYGKHYGDPCNIPQYVRHDLKVHMIFAILNCADEKLFLKILEYKSDDMDCVNMMSYPNIYLLEKIRSLTKRYDSEKLMKNKKLIKLILGNSKDEYNKYFKDNKNKYDLIDDEIHIYDCADKKPCILYGDTEIIKSCIELFIEQFEIKIENKIIKQISI</sequence>
<reference evidence="1" key="1">
    <citation type="submission" date="2018-10" db="EMBL/GenBank/DDBJ databases">
        <title>Hidden diversity of soil giant viruses.</title>
        <authorList>
            <person name="Schulz F."/>
            <person name="Alteio L."/>
            <person name="Goudeau D."/>
            <person name="Ryan E.M."/>
            <person name="Malmstrom R.R."/>
            <person name="Blanchard J."/>
            <person name="Woyke T."/>
        </authorList>
    </citation>
    <scope>NUCLEOTIDE SEQUENCE</scope>
    <source>
        <strain evidence="1">EDV1</strain>
    </source>
</reference>
<dbReference type="EMBL" id="MK072085">
    <property type="protein sequence ID" value="AYV78605.1"/>
    <property type="molecule type" value="Genomic_DNA"/>
</dbReference>
<organism evidence="1">
    <name type="scientific">Edafosvirus sp</name>
    <dbReference type="NCBI Taxonomy" id="2487765"/>
    <lineage>
        <taxon>Viruses</taxon>
        <taxon>Varidnaviria</taxon>
        <taxon>Bamfordvirae</taxon>
        <taxon>Nucleocytoviricota</taxon>
        <taxon>Megaviricetes</taxon>
        <taxon>Imitervirales</taxon>
        <taxon>Mimiviridae</taxon>
        <taxon>Klosneuvirinae</taxon>
    </lineage>
</organism>
<gene>
    <name evidence="1" type="ORF">Edafosvirus20_5</name>
</gene>